<feature type="compositionally biased region" description="Low complexity" evidence="1">
    <location>
        <begin position="238"/>
        <end position="251"/>
    </location>
</feature>
<dbReference type="PROSITE" id="PS51724">
    <property type="entry name" value="SPOR"/>
    <property type="match status" value="1"/>
</dbReference>
<name>A0ABY5MPU6_9HYPH</name>
<keyword evidence="4" id="KW-1185">Reference proteome</keyword>
<evidence type="ECO:0000313" key="4">
    <source>
        <dbReference type="Proteomes" id="UP001342418"/>
    </source>
</evidence>
<gene>
    <name evidence="3" type="ORF">NTH_03812</name>
</gene>
<feature type="compositionally biased region" description="Basic and acidic residues" evidence="1">
    <location>
        <begin position="603"/>
        <end position="613"/>
    </location>
</feature>
<dbReference type="Proteomes" id="UP001342418">
    <property type="component" value="Chromosome"/>
</dbReference>
<feature type="domain" description="SPOR" evidence="2">
    <location>
        <begin position="767"/>
        <end position="850"/>
    </location>
</feature>
<feature type="compositionally biased region" description="Low complexity" evidence="1">
    <location>
        <begin position="737"/>
        <end position="767"/>
    </location>
</feature>
<accession>A0ABY5MPU6</accession>
<reference evidence="3 4" key="1">
    <citation type="submission" date="2018-07" db="EMBL/GenBank/DDBJ databases">
        <title>Genome sequence of Nitratireductor thuwali#1536.</title>
        <authorList>
            <person name="Michoud G."/>
            <person name="Merlino G."/>
            <person name="Sefrji F.O."/>
            <person name="Daffonchio D."/>
        </authorList>
    </citation>
    <scope>NUCLEOTIDE SEQUENCE [LARGE SCALE GENOMIC DNA]</scope>
    <source>
        <strain evidence="4">Nit1536</strain>
    </source>
</reference>
<evidence type="ECO:0000313" key="3">
    <source>
        <dbReference type="EMBL" id="UUP19314.1"/>
    </source>
</evidence>
<feature type="compositionally biased region" description="Pro residues" evidence="1">
    <location>
        <begin position="726"/>
        <end position="736"/>
    </location>
</feature>
<feature type="region of interest" description="Disordered" evidence="1">
    <location>
        <begin position="227"/>
        <end position="340"/>
    </location>
</feature>
<evidence type="ECO:0000259" key="2">
    <source>
        <dbReference type="PROSITE" id="PS51724"/>
    </source>
</evidence>
<feature type="compositionally biased region" description="Polar residues" evidence="1">
    <location>
        <begin position="657"/>
        <end position="675"/>
    </location>
</feature>
<dbReference type="InterPro" id="IPR036680">
    <property type="entry name" value="SPOR-like_sf"/>
</dbReference>
<protein>
    <recommendedName>
        <fullName evidence="2">SPOR domain-containing protein</fullName>
    </recommendedName>
</protein>
<feature type="region of interest" description="Disordered" evidence="1">
    <location>
        <begin position="186"/>
        <end position="214"/>
    </location>
</feature>
<sequence>MADRNFANTDEPVLMAEDDPFAELTRIMGHDPRHPQARPTPLDEAVEDLALELENELMGDVITLEVVPDDAGQAGAQEPSGYVTYAGPQGFAEEAADEPAAPSDPGQDDPFVDLFEAEFESLDVERDEIAAPAPETLLQEAPSPEPEDETPAPEMERADMNAGEPVAGAPEDYSFEIRDEDLAALDSDFALPEAQQAAPLPDAEPDAGEADNVFAFDYARAASQRPDFLHDISSGETAPDAPMQDAPAQGAWQDDEPLLEDAAQSEPDAAWQQPDDEPESAPEGTPEGALESFDEWSPDKVFVSSSAEYQDWARAGDEPEPEAGESSAYGNLDDDAPEIETIEVPGEPVAVADALDVPEVPYRETVKSSAEFDEIDEMLSGAFGAIDEMAIEEAEAAAPPADTATPWSGGEAAHDDSAPADGDADFEFDFDDLARDGTQFSQASYQPAAADHAEPVYWADERAAPSLTPTPGAEPPPASGGSRFGSRGILVAALLGGVVLAGGVGVYAFGGGDGGSGEPVLIKADNAPIKVKPENPGGTTIPNQDNAVYKRVSGDSSDIEPAQKALVTTTEEPMDIAPKAAGVSDAGSPSLVAATATAEDTDASAKSDDRLVGDETGADPASGAQEIVALAPRRVRSLVVRPDGTMAPREMPEPVQNAGQSDGQSASRSADQSAGMSGGAADELTSAAETIRSAAQDSAAAGTAEAASGEAAGETQVAAAAVPRSAPIPPAKPANPAPARAQAAQPQQPGQEQAPATQASAPAAPAATVSAPWSVQISSQPSVEAAQQSYQDMAQRYGSILQGKGVNIVKADIAGKGTYFRVRIPSSSKDAAIQLCSQLKSAGGNCFVSK</sequence>
<feature type="region of interest" description="Disordered" evidence="1">
    <location>
        <begin position="594"/>
        <end position="629"/>
    </location>
</feature>
<dbReference type="RefSeq" id="WP_338531484.1">
    <property type="nucleotide sequence ID" value="NZ_CP030941.1"/>
</dbReference>
<feature type="compositionally biased region" description="Low complexity" evidence="1">
    <location>
        <begin position="190"/>
        <end position="201"/>
    </location>
</feature>
<dbReference type="Gene3D" id="3.30.70.1070">
    <property type="entry name" value="Sporulation related repeat"/>
    <property type="match status" value="1"/>
</dbReference>
<feature type="region of interest" description="Disordered" evidence="1">
    <location>
        <begin position="391"/>
        <end position="433"/>
    </location>
</feature>
<feature type="region of interest" description="Disordered" evidence="1">
    <location>
        <begin position="124"/>
        <end position="169"/>
    </location>
</feature>
<feature type="region of interest" description="Disordered" evidence="1">
    <location>
        <begin position="643"/>
        <end position="767"/>
    </location>
</feature>
<feature type="region of interest" description="Disordered" evidence="1">
    <location>
        <begin position="71"/>
        <end position="111"/>
    </location>
</feature>
<organism evidence="3 4">
    <name type="scientific">Nitratireductor thuwali</name>
    <dbReference type="NCBI Taxonomy" id="2267699"/>
    <lineage>
        <taxon>Bacteria</taxon>
        <taxon>Pseudomonadati</taxon>
        <taxon>Pseudomonadota</taxon>
        <taxon>Alphaproteobacteria</taxon>
        <taxon>Hyphomicrobiales</taxon>
        <taxon>Phyllobacteriaceae</taxon>
        <taxon>Nitratireductor</taxon>
    </lineage>
</organism>
<dbReference type="Pfam" id="PF05036">
    <property type="entry name" value="SPOR"/>
    <property type="match status" value="1"/>
</dbReference>
<evidence type="ECO:0000256" key="1">
    <source>
        <dbReference type="SAM" id="MobiDB-lite"/>
    </source>
</evidence>
<feature type="compositionally biased region" description="Low complexity" evidence="1">
    <location>
        <begin position="396"/>
        <end position="405"/>
    </location>
</feature>
<feature type="compositionally biased region" description="Low complexity" evidence="1">
    <location>
        <begin position="693"/>
        <end position="722"/>
    </location>
</feature>
<feature type="compositionally biased region" description="Acidic residues" evidence="1">
    <location>
        <begin position="422"/>
        <end position="431"/>
    </location>
</feature>
<dbReference type="InterPro" id="IPR007730">
    <property type="entry name" value="SPOR-like_dom"/>
</dbReference>
<proteinExistence type="predicted"/>
<dbReference type="EMBL" id="CP030941">
    <property type="protein sequence ID" value="UUP19314.1"/>
    <property type="molecule type" value="Genomic_DNA"/>
</dbReference>